<feature type="region of interest" description="Disordered" evidence="1">
    <location>
        <begin position="1"/>
        <end position="24"/>
    </location>
</feature>
<dbReference type="InterPro" id="IPR001206">
    <property type="entry name" value="Diacylglycerol_kinase_cat_dom"/>
</dbReference>
<dbReference type="GO" id="GO:0016301">
    <property type="term" value="F:kinase activity"/>
    <property type="evidence" value="ECO:0007669"/>
    <property type="project" value="UniProtKB-KW"/>
</dbReference>
<dbReference type="SMART" id="SM00046">
    <property type="entry name" value="DAGKc"/>
    <property type="match status" value="1"/>
</dbReference>
<sequence length="318" mass="34559">MAWRLTASRRRPDRGLSTAPAASPDVDATGRGLVIVVNAGAGDGPASARGGPTPVDRLREQLPAAEIRRPEALEDLADLLDDAAERCRVLGVLGGDGTVRAGAAAALRHGRPLLPLPGGTLNNFAATLGLATVDDAVRAYRRQRLGGVDVGEVDGRIFLNTASFGVQARLFDLREQLRPRMGTWPSLVVAAWRAMSEADPVDIAVHGHTYHAWWVFVGNGRHRTRALLPARRERLDDGMLDVRVLRARRPFRRLRGGLALVLGDWGPASGYKHWRTPWITITAEAAELRVACDGETAPAPATLRFHKHRGRLAVFHTR</sequence>
<dbReference type="Gene3D" id="3.40.50.10330">
    <property type="entry name" value="Probable inorganic polyphosphate/atp-NAD kinase, domain 1"/>
    <property type="match status" value="1"/>
</dbReference>
<proteinExistence type="predicted"/>
<keyword evidence="4" id="KW-1185">Reference proteome</keyword>
<evidence type="ECO:0000256" key="1">
    <source>
        <dbReference type="SAM" id="MobiDB-lite"/>
    </source>
</evidence>
<organism evidence="3 4">
    <name type="scientific">Nocardiopsis suaedae</name>
    <dbReference type="NCBI Taxonomy" id="3018444"/>
    <lineage>
        <taxon>Bacteria</taxon>
        <taxon>Bacillati</taxon>
        <taxon>Actinomycetota</taxon>
        <taxon>Actinomycetes</taxon>
        <taxon>Streptosporangiales</taxon>
        <taxon>Nocardiopsidaceae</taxon>
        <taxon>Nocardiopsis</taxon>
    </lineage>
</organism>
<keyword evidence="3" id="KW-0808">Transferase</keyword>
<dbReference type="Pfam" id="PF00781">
    <property type="entry name" value="DAGK_cat"/>
    <property type="match status" value="1"/>
</dbReference>
<dbReference type="InterPro" id="IPR017438">
    <property type="entry name" value="ATP-NAD_kinase_N"/>
</dbReference>
<gene>
    <name evidence="3" type="ORF">O4U47_05980</name>
</gene>
<dbReference type="RefSeq" id="WP_270676542.1">
    <property type="nucleotide sequence ID" value="NZ_JAQFWP010000007.1"/>
</dbReference>
<dbReference type="PROSITE" id="PS50146">
    <property type="entry name" value="DAGK"/>
    <property type="match status" value="1"/>
</dbReference>
<dbReference type="EMBL" id="JAQFWP010000007">
    <property type="protein sequence ID" value="MDA2804053.1"/>
    <property type="molecule type" value="Genomic_DNA"/>
</dbReference>
<evidence type="ECO:0000259" key="2">
    <source>
        <dbReference type="PROSITE" id="PS50146"/>
    </source>
</evidence>
<evidence type="ECO:0000313" key="3">
    <source>
        <dbReference type="EMBL" id="MDA2804053.1"/>
    </source>
</evidence>
<dbReference type="SUPFAM" id="SSF111331">
    <property type="entry name" value="NAD kinase/diacylglycerol kinase-like"/>
    <property type="match status" value="1"/>
</dbReference>
<dbReference type="InterPro" id="IPR016064">
    <property type="entry name" value="NAD/diacylglycerol_kinase_sf"/>
</dbReference>
<evidence type="ECO:0000313" key="4">
    <source>
        <dbReference type="Proteomes" id="UP001165685"/>
    </source>
</evidence>
<comment type="caution">
    <text evidence="3">The sequence shown here is derived from an EMBL/GenBank/DDBJ whole genome shotgun (WGS) entry which is preliminary data.</text>
</comment>
<protein>
    <submittedName>
        <fullName evidence="3">Diacylglycerol kinase family protein</fullName>
    </submittedName>
</protein>
<keyword evidence="3" id="KW-0418">Kinase</keyword>
<name>A0ABT4TH69_9ACTN</name>
<dbReference type="Gene3D" id="2.60.200.40">
    <property type="match status" value="1"/>
</dbReference>
<feature type="domain" description="DAGKc" evidence="2">
    <location>
        <begin position="28"/>
        <end position="157"/>
    </location>
</feature>
<reference evidence="3" key="1">
    <citation type="submission" date="2023-01" db="EMBL/GenBank/DDBJ databases">
        <title>Draft genome sequence of Nocardiopsis sp. LSu2-4 isolated from halophytes.</title>
        <authorList>
            <person name="Duangmal K."/>
            <person name="Chantavorakit T."/>
        </authorList>
    </citation>
    <scope>NUCLEOTIDE SEQUENCE</scope>
    <source>
        <strain evidence="3">LSu2-4</strain>
    </source>
</reference>
<accession>A0ABT4TH69</accession>
<dbReference type="Proteomes" id="UP001165685">
    <property type="component" value="Unassembled WGS sequence"/>
</dbReference>